<comment type="caution">
    <text evidence="1">The sequence shown here is derived from an EMBL/GenBank/DDBJ whole genome shotgun (WGS) entry which is preliminary data.</text>
</comment>
<name>A0A0B0MN77_GOSAR</name>
<organism evidence="1 2">
    <name type="scientific">Gossypium arboreum</name>
    <name type="common">Tree cotton</name>
    <name type="synonym">Gossypium nanking</name>
    <dbReference type="NCBI Taxonomy" id="29729"/>
    <lineage>
        <taxon>Eukaryota</taxon>
        <taxon>Viridiplantae</taxon>
        <taxon>Streptophyta</taxon>
        <taxon>Embryophyta</taxon>
        <taxon>Tracheophyta</taxon>
        <taxon>Spermatophyta</taxon>
        <taxon>Magnoliopsida</taxon>
        <taxon>eudicotyledons</taxon>
        <taxon>Gunneridae</taxon>
        <taxon>Pentapetalae</taxon>
        <taxon>rosids</taxon>
        <taxon>malvids</taxon>
        <taxon>Malvales</taxon>
        <taxon>Malvaceae</taxon>
        <taxon>Malvoideae</taxon>
        <taxon>Gossypium</taxon>
    </lineage>
</organism>
<protein>
    <submittedName>
        <fullName evidence="1">Uncharacterized protein</fullName>
    </submittedName>
</protein>
<proteinExistence type="predicted"/>
<dbReference type="AlphaFoldDB" id="A0A0B0MN77"/>
<dbReference type="EMBL" id="JRRC01250347">
    <property type="protein sequence ID" value="KHG02225.1"/>
    <property type="molecule type" value="Genomic_DNA"/>
</dbReference>
<evidence type="ECO:0000313" key="2">
    <source>
        <dbReference type="Proteomes" id="UP000032142"/>
    </source>
</evidence>
<keyword evidence="2" id="KW-1185">Reference proteome</keyword>
<sequence length="33" mass="4181">MSQCKTMSRTWRWHSTPRLRVIEYPVLFRMVQR</sequence>
<accession>A0A0B0MN77</accession>
<evidence type="ECO:0000313" key="1">
    <source>
        <dbReference type="EMBL" id="KHG02225.1"/>
    </source>
</evidence>
<gene>
    <name evidence="1" type="ORF">F383_24780</name>
</gene>
<reference evidence="2" key="1">
    <citation type="submission" date="2014-09" db="EMBL/GenBank/DDBJ databases">
        <authorList>
            <person name="Mudge J."/>
            <person name="Ramaraj T."/>
            <person name="Lindquist I.E."/>
            <person name="Bharti A.K."/>
            <person name="Sundararajan A."/>
            <person name="Cameron C.T."/>
            <person name="Woodward J.E."/>
            <person name="May G.D."/>
            <person name="Brubaker C."/>
            <person name="Broadhvest J."/>
            <person name="Wilkins T.A."/>
        </authorList>
    </citation>
    <scope>NUCLEOTIDE SEQUENCE</scope>
    <source>
        <strain evidence="2">cv. AKA8401</strain>
    </source>
</reference>
<dbReference type="Proteomes" id="UP000032142">
    <property type="component" value="Unassembled WGS sequence"/>
</dbReference>